<comment type="caution">
    <text evidence="3">The sequence shown here is derived from an EMBL/GenBank/DDBJ whole genome shotgun (WGS) entry which is preliminary data.</text>
</comment>
<dbReference type="InterPro" id="IPR050167">
    <property type="entry name" value="Ser_Thr_protein_kinase"/>
</dbReference>
<dbReference type="EMBL" id="JARBJD010000088">
    <property type="protein sequence ID" value="KAK2953657.1"/>
    <property type="molecule type" value="Genomic_DNA"/>
</dbReference>
<gene>
    <name evidence="3" type="ORF">BLNAU_11378</name>
</gene>
<evidence type="ECO:0000256" key="1">
    <source>
        <dbReference type="SAM" id="Phobius"/>
    </source>
</evidence>
<organism evidence="3 4">
    <name type="scientific">Blattamonas nauphoetae</name>
    <dbReference type="NCBI Taxonomy" id="2049346"/>
    <lineage>
        <taxon>Eukaryota</taxon>
        <taxon>Metamonada</taxon>
        <taxon>Preaxostyla</taxon>
        <taxon>Oxymonadida</taxon>
        <taxon>Blattamonas</taxon>
    </lineage>
</organism>
<protein>
    <recommendedName>
        <fullName evidence="2">Protein kinase domain-containing protein</fullName>
    </recommendedName>
</protein>
<evidence type="ECO:0000259" key="2">
    <source>
        <dbReference type="PROSITE" id="PS50011"/>
    </source>
</evidence>
<dbReference type="InterPro" id="IPR000719">
    <property type="entry name" value="Prot_kinase_dom"/>
</dbReference>
<accession>A0ABQ9XQJ1</accession>
<dbReference type="InterPro" id="IPR011009">
    <property type="entry name" value="Kinase-like_dom_sf"/>
</dbReference>
<reference evidence="3 4" key="1">
    <citation type="journal article" date="2022" name="bioRxiv">
        <title>Genomics of Preaxostyla Flagellates Illuminates Evolutionary Transitions and the Path Towards Mitochondrial Loss.</title>
        <authorList>
            <person name="Novak L.V.F."/>
            <person name="Treitli S.C."/>
            <person name="Pyrih J."/>
            <person name="Halakuc P."/>
            <person name="Pipaliya S.V."/>
            <person name="Vacek V."/>
            <person name="Brzon O."/>
            <person name="Soukal P."/>
            <person name="Eme L."/>
            <person name="Dacks J.B."/>
            <person name="Karnkowska A."/>
            <person name="Elias M."/>
            <person name="Hampl V."/>
        </authorList>
    </citation>
    <scope>NUCLEOTIDE SEQUENCE [LARGE SCALE GENOMIC DNA]</scope>
    <source>
        <strain evidence="3">NAU3</strain>
        <tissue evidence="3">Gut</tissue>
    </source>
</reference>
<feature type="domain" description="Protein kinase" evidence="2">
    <location>
        <begin position="716"/>
        <end position="1078"/>
    </location>
</feature>
<dbReference type="PROSITE" id="PS50011">
    <property type="entry name" value="PROTEIN_KINASE_DOM"/>
    <property type="match status" value="1"/>
</dbReference>
<sequence length="1096" mass="119446">MTTGTGYYGAYSGGSLYFYGASSIQLNFLNFRGNKAELNPGNDITTVNVQSSLITSETMVGCTSTSASPRRCVYPATRTDNLLPNPTTSVTHVSCVATSFDSDTAEFTLTMSETITGTVLVQIDNSDGTRAPTDDQAPNIERVLSFSFDNTDSSSCRVPLGESGLVQEPISEYQVIRSSFVGSVVLSADYALDQSEENAFLTISGSGIPSGILSVTLSDDTVLDFVFQPHQTSSNILIVPLTGNPHHFEVGEPFPIVSAQSKSQPSHSIVIPNQIKCSIPSPSHFDMVSRTPNSINTFIPIHLSGSGLSGRYSVTLNSCFSFTVTAQTSTSAVSEELALGWPDSLAFDTLFTIQSIASTNPDLKVVLNGMLTFTTPPKPDPLSLFVDGERGEASRFCGESTRPCLSVEVSWEIVAQLGVRRPTIGLVDSATLGSPIRISNGMVALLSSFGNVDPTLRIPSSACEQVESAIIVVSSSTLEILDVEIVIDSLSPSFVLLSAQNSNLTLKEGSFVGPQSTPSSNDELSEDICSWTSGIVQLDNCTTSISDTKLKHLSFGAVNLKNGTLEVESSSFHDNSPNLPSFPSLRRNIHCSDGGNIEIGSLNGGDGTGDDSSAWIVGENCNLTGKESIAKASFFVPLLVPKSCNSSYTTKTKAFAITIVGTTLIPCGLSLEVFEVTKDEMEGQSRSFELNLNSTTSFSEKEIVLSLSESSLPTFSKSLEWRGRLVFGNDVRTDDSFLIQPNSSDRFSQSVKDNMKWWIPLLVSLVCLLILIVIVVIICWRQRKQNNHKTKKGTAMKEMDDEEAAQMEMEQKMEETIPENSVDHLIKTRQTVNSHVFQPDTTLISHPVETPQFMEVLGESGEVGMVDWTKADTLFDVLHRPEKKRVIDKKDLSRKMTKGLVRIWGEFKTSEVITRFSPRWVLVNKDVVQLRLATIPEGPQDGQQGTKNVGQQVRTVGEQDESFFGGRLSAVKNMADEGQRWRAPELSRMNEEKIDVESALVFSLGMVLWEVWTEEVPWKEMDEANAARQNEGGVTPNLKLVLDTDIRELITKCLSFDPKNRPSLKDVLSGLGEAESKVAQLPAHLPNPSDELDIHS</sequence>
<dbReference type="PANTHER" id="PTHR23257:SF963">
    <property type="entry name" value="AT08303P"/>
    <property type="match status" value="1"/>
</dbReference>
<dbReference type="Pfam" id="PF07714">
    <property type="entry name" value="PK_Tyr_Ser-Thr"/>
    <property type="match status" value="1"/>
</dbReference>
<dbReference type="InterPro" id="IPR001245">
    <property type="entry name" value="Ser-Thr/Tyr_kinase_cat_dom"/>
</dbReference>
<dbReference type="SUPFAM" id="SSF56112">
    <property type="entry name" value="Protein kinase-like (PK-like)"/>
    <property type="match status" value="1"/>
</dbReference>
<dbReference type="PANTHER" id="PTHR23257">
    <property type="entry name" value="SERINE-THREONINE PROTEIN KINASE"/>
    <property type="match status" value="1"/>
</dbReference>
<evidence type="ECO:0000313" key="3">
    <source>
        <dbReference type="EMBL" id="KAK2953657.1"/>
    </source>
</evidence>
<evidence type="ECO:0000313" key="4">
    <source>
        <dbReference type="Proteomes" id="UP001281761"/>
    </source>
</evidence>
<name>A0ABQ9XQJ1_9EUKA</name>
<feature type="transmembrane region" description="Helical" evidence="1">
    <location>
        <begin position="757"/>
        <end position="780"/>
    </location>
</feature>
<keyword evidence="4" id="KW-1185">Reference proteome</keyword>
<dbReference type="Gene3D" id="1.10.510.10">
    <property type="entry name" value="Transferase(Phosphotransferase) domain 1"/>
    <property type="match status" value="1"/>
</dbReference>
<keyword evidence="1" id="KW-1133">Transmembrane helix</keyword>
<dbReference type="Proteomes" id="UP001281761">
    <property type="component" value="Unassembled WGS sequence"/>
</dbReference>
<keyword evidence="1" id="KW-0472">Membrane</keyword>
<keyword evidence="1" id="KW-0812">Transmembrane</keyword>
<proteinExistence type="predicted"/>